<evidence type="ECO:0000313" key="1">
    <source>
        <dbReference type="EMBL" id="ACX96734.1"/>
    </source>
</evidence>
<proteinExistence type="predicted"/>
<dbReference type="Proteomes" id="UP000009102">
    <property type="component" value="Chromosome"/>
</dbReference>
<dbReference type="Pfam" id="PF12088">
    <property type="entry name" value="DUF3565"/>
    <property type="match status" value="1"/>
</dbReference>
<evidence type="ECO:0000313" key="2">
    <source>
        <dbReference type="Proteomes" id="UP000009102"/>
    </source>
</evidence>
<dbReference type="eggNOG" id="COG3615">
    <property type="taxonomic scope" value="Bacteria"/>
</dbReference>
<dbReference type="OrthoDB" id="9799128at2"/>
<dbReference type="HOGENOM" id="CLU_199070_0_0_6"/>
<reference evidence="1 2" key="1">
    <citation type="submission" date="2009-10" db="EMBL/GenBank/DDBJ databases">
        <title>Complete sequence of Halothiobacillus neapolitanus c2.</title>
        <authorList>
            <consortium name="US DOE Joint Genome Institute"/>
            <person name="Lucas S."/>
            <person name="Copeland A."/>
            <person name="Lapidus A."/>
            <person name="Glavina del Rio T."/>
            <person name="Tice H."/>
            <person name="Bruce D."/>
            <person name="Goodwin L."/>
            <person name="Pitluck S."/>
            <person name="Davenport K."/>
            <person name="Brettin T."/>
            <person name="Detter J.C."/>
            <person name="Han C."/>
            <person name="Tapia R."/>
            <person name="Larimer F."/>
            <person name="Land M."/>
            <person name="Hauser L."/>
            <person name="Kyrpides N."/>
            <person name="Mikhailova N."/>
            <person name="Kerfeld C."/>
            <person name="Cannon G."/>
            <person name="Heinhort S."/>
        </authorList>
    </citation>
    <scope>NUCLEOTIDE SEQUENCE [LARGE SCALE GENOMIC DNA]</scope>
    <source>
        <strain evidence="2">ATCC 23641 / c2</strain>
    </source>
</reference>
<keyword evidence="2" id="KW-1185">Reference proteome</keyword>
<protein>
    <submittedName>
        <fullName evidence="1">Pressure-regulated protein</fullName>
    </submittedName>
</protein>
<dbReference type="AlphaFoldDB" id="D0L211"/>
<dbReference type="InterPro" id="IPR021948">
    <property type="entry name" value="DUF3565"/>
</dbReference>
<name>D0L211_HALNC</name>
<dbReference type="STRING" id="555778.Hneap_1912"/>
<dbReference type="EMBL" id="CP001801">
    <property type="protein sequence ID" value="ACX96734.1"/>
    <property type="molecule type" value="Genomic_DNA"/>
</dbReference>
<gene>
    <name evidence="1" type="ordered locus">Hneap_1912</name>
</gene>
<sequence>MAGVTEQTFSSAIVSFHRDELGDWFARLACGHHQHTRHQPPWINRPWIETEAGRRSMVGKALVCKKCAQGLPADDIPPE</sequence>
<organism evidence="1 2">
    <name type="scientific">Halothiobacillus neapolitanus (strain ATCC 23641 / DSM 15147 / CIP 104769 / NCIMB 8539 / c2)</name>
    <name type="common">Thiobacillus neapolitanus</name>
    <dbReference type="NCBI Taxonomy" id="555778"/>
    <lineage>
        <taxon>Bacteria</taxon>
        <taxon>Pseudomonadati</taxon>
        <taxon>Pseudomonadota</taxon>
        <taxon>Gammaproteobacteria</taxon>
        <taxon>Chromatiales</taxon>
        <taxon>Halothiobacillaceae</taxon>
        <taxon>Halothiobacillus</taxon>
    </lineage>
</organism>
<accession>D0L211</accession>
<dbReference type="KEGG" id="hna:Hneap_1912"/>